<protein>
    <submittedName>
        <fullName evidence="2">General stress protein</fullName>
    </submittedName>
</protein>
<gene>
    <name evidence="2" type="ORF">AOA14_10060</name>
</gene>
<dbReference type="Proteomes" id="UP000076234">
    <property type="component" value="Chromosome"/>
</dbReference>
<name>A0A142VYQ5_9SPHN</name>
<dbReference type="AlphaFoldDB" id="A0A142VYQ5"/>
<dbReference type="RefSeq" id="WP_062901689.1">
    <property type="nucleotide sequence ID" value="NZ_CP013342.1"/>
</dbReference>
<dbReference type="STRING" id="1219058.AOA14_10060"/>
<evidence type="ECO:0000313" key="3">
    <source>
        <dbReference type="Proteomes" id="UP000076234"/>
    </source>
</evidence>
<dbReference type="Pfam" id="PF16242">
    <property type="entry name" value="Pyrid_ox_like"/>
    <property type="match status" value="1"/>
</dbReference>
<dbReference type="Gene3D" id="2.30.110.10">
    <property type="entry name" value="Electron Transport, Fmn-binding Protein, Chain A"/>
    <property type="match status" value="1"/>
</dbReference>
<dbReference type="InterPro" id="IPR038725">
    <property type="entry name" value="YdaG_split_barrel_FMN-bd"/>
</dbReference>
<evidence type="ECO:0000313" key="2">
    <source>
        <dbReference type="EMBL" id="AMU94948.1"/>
    </source>
</evidence>
<dbReference type="InterPro" id="IPR052917">
    <property type="entry name" value="Stress-Dev_Protein"/>
</dbReference>
<accession>A0A142VYQ5</accession>
<dbReference type="EMBL" id="CP013342">
    <property type="protein sequence ID" value="AMU94948.1"/>
    <property type="molecule type" value="Genomic_DNA"/>
</dbReference>
<feature type="domain" description="General stress protein FMN-binding split barrel" evidence="1">
    <location>
        <begin position="6"/>
        <end position="128"/>
    </location>
</feature>
<sequence>MSKDIKQRFWKEMADNPYLMVALDAGHAHAIPMTAQLDKDNDGYFHFFHAKSGRLAAGGRAMAQYVAKGHDLFACVSGTLTPVTDRATIDKYWSKPVEAWYEGGKDDPDLLMLRFDLDDAEIWTAEAGIKGLFRLMTGSTVKEGELGSHAEVAL</sequence>
<dbReference type="PANTHER" id="PTHR34818:SF1">
    <property type="entry name" value="PROTEIN BLI-3"/>
    <property type="match status" value="1"/>
</dbReference>
<dbReference type="KEGG" id="ster:AOA14_10060"/>
<organism evidence="2 3">
    <name type="scientific">Sphingopyxis terrae subsp. terrae NBRC 15098</name>
    <dbReference type="NCBI Taxonomy" id="1219058"/>
    <lineage>
        <taxon>Bacteria</taxon>
        <taxon>Pseudomonadati</taxon>
        <taxon>Pseudomonadota</taxon>
        <taxon>Alphaproteobacteria</taxon>
        <taxon>Sphingomonadales</taxon>
        <taxon>Sphingomonadaceae</taxon>
        <taxon>Sphingopyxis</taxon>
    </lineage>
</organism>
<evidence type="ECO:0000259" key="1">
    <source>
        <dbReference type="Pfam" id="PF16242"/>
    </source>
</evidence>
<dbReference type="SUPFAM" id="SSF50475">
    <property type="entry name" value="FMN-binding split barrel"/>
    <property type="match status" value="1"/>
</dbReference>
<dbReference type="PANTHER" id="PTHR34818">
    <property type="entry name" value="PROTEIN BLI-3"/>
    <property type="match status" value="1"/>
</dbReference>
<reference evidence="2 3" key="2">
    <citation type="journal article" date="2016" name="Genome Announc.">
        <title>Complete Genome Sequence of Sphingopyxis terrae Strain 203-1 (NBRC 111660), a Polyethylene Glycol Degrader.</title>
        <authorList>
            <person name="Ohtsubo Y."/>
            <person name="Nonoyama S."/>
            <person name="Nagata Y."/>
            <person name="Numata M."/>
            <person name="Tsuchikane K."/>
            <person name="Hosoyama A."/>
            <person name="Yamazoe A."/>
            <person name="Tsuda M."/>
            <person name="Fujita N."/>
            <person name="Kawai F."/>
        </authorList>
    </citation>
    <scope>NUCLEOTIDE SEQUENCE [LARGE SCALE GENOMIC DNA]</scope>
    <source>
        <strain evidence="2 3">203-1</strain>
    </source>
</reference>
<reference evidence="3" key="1">
    <citation type="submission" date="2015-11" db="EMBL/GenBank/DDBJ databases">
        <title>Complete genome sequence of a polyethylene glycol-degrading strain Sphingopyxis terrae strain 203-1 (NBRC 15098).</title>
        <authorList>
            <person name="Yoshiyuki O."/>
            <person name="Shouta N."/>
            <person name="Nagata Y."/>
            <person name="Numata M."/>
            <person name="Tsuchikane K."/>
            <person name="Hosoyama A."/>
            <person name="Yamazoe A."/>
            <person name="Tsuda M."/>
            <person name="Fujita N."/>
            <person name="Kawai F."/>
        </authorList>
    </citation>
    <scope>NUCLEOTIDE SEQUENCE [LARGE SCALE GENOMIC DNA]</scope>
    <source>
        <strain evidence="3">203-1</strain>
    </source>
</reference>
<proteinExistence type="predicted"/>
<dbReference type="InterPro" id="IPR012349">
    <property type="entry name" value="Split_barrel_FMN-bd"/>
</dbReference>